<feature type="compositionally biased region" description="Polar residues" evidence="2">
    <location>
        <begin position="204"/>
        <end position="216"/>
    </location>
</feature>
<dbReference type="PANTHER" id="PTHR31284:SF10">
    <property type="entry name" value="ACID PHOSPHATASE-LIKE PROTEIN"/>
    <property type="match status" value="1"/>
</dbReference>
<sequence>MGSYMVSMRELQGTEFDACLYPLGGGLVVSGGNFPQTLKSGKECDSVRRQYLETQYDRDVEDAIGTAWDFFDKTDVPLDRSQVAVFDIDETALSNRAEWLTSLQQSGFQGLRQVVYPQNSSTGDFRPKHMRGNEAQVIPEAPQESAPALEPTLAIYKELYRRGYSVTFITGRTESGGAREAAAKNLLQAGYGGPCSDAAAQPDLSDSASSLDTQGLTVERPNPMATSRKLLKDPSSDASSAEALPEREEAQPCYVELGMRKDGDRRLASVYKPGQRAKLQGLGYTILASFGDQWSDLSGTSAAKASFLLPNPFYYLL</sequence>
<dbReference type="PANTHER" id="PTHR31284">
    <property type="entry name" value="ACID PHOSPHATASE-LIKE PROTEIN"/>
    <property type="match status" value="1"/>
</dbReference>
<name>A0ABP1FNI6_9CHLO</name>
<evidence type="ECO:0000256" key="1">
    <source>
        <dbReference type="ARBA" id="ARBA00022729"/>
    </source>
</evidence>
<gene>
    <name evidence="3" type="primary">g3067</name>
    <name evidence="3" type="ORF">VP750_LOCUS2620</name>
</gene>
<dbReference type="Pfam" id="PF03767">
    <property type="entry name" value="Acid_phosphat_B"/>
    <property type="match status" value="2"/>
</dbReference>
<keyword evidence="1" id="KW-0732">Signal</keyword>
<dbReference type="InterPro" id="IPR023214">
    <property type="entry name" value="HAD_sf"/>
</dbReference>
<protein>
    <submittedName>
        <fullName evidence="3">G3067 protein</fullName>
    </submittedName>
</protein>
<proteinExistence type="predicted"/>
<evidence type="ECO:0000256" key="2">
    <source>
        <dbReference type="SAM" id="MobiDB-lite"/>
    </source>
</evidence>
<dbReference type="InterPro" id="IPR005519">
    <property type="entry name" value="Acid_phosphat_B-like"/>
</dbReference>
<reference evidence="3 4" key="1">
    <citation type="submission" date="2024-06" db="EMBL/GenBank/DDBJ databases">
        <authorList>
            <person name="Kraege A."/>
            <person name="Thomma B."/>
        </authorList>
    </citation>
    <scope>NUCLEOTIDE SEQUENCE [LARGE SCALE GENOMIC DNA]</scope>
</reference>
<organism evidence="3 4">
    <name type="scientific">Coccomyxa viridis</name>
    <dbReference type="NCBI Taxonomy" id="1274662"/>
    <lineage>
        <taxon>Eukaryota</taxon>
        <taxon>Viridiplantae</taxon>
        <taxon>Chlorophyta</taxon>
        <taxon>core chlorophytes</taxon>
        <taxon>Trebouxiophyceae</taxon>
        <taxon>Trebouxiophyceae incertae sedis</taxon>
        <taxon>Coccomyxaceae</taxon>
        <taxon>Coccomyxa</taxon>
    </lineage>
</organism>
<comment type="caution">
    <text evidence="3">The sequence shown here is derived from an EMBL/GenBank/DDBJ whole genome shotgun (WGS) entry which is preliminary data.</text>
</comment>
<accession>A0ABP1FNI6</accession>
<evidence type="ECO:0000313" key="3">
    <source>
        <dbReference type="EMBL" id="CAL5220961.1"/>
    </source>
</evidence>
<dbReference type="Gene3D" id="3.40.50.1000">
    <property type="entry name" value="HAD superfamily/HAD-like"/>
    <property type="match status" value="1"/>
</dbReference>
<dbReference type="EMBL" id="CAXHTA020000004">
    <property type="protein sequence ID" value="CAL5220961.1"/>
    <property type="molecule type" value="Genomic_DNA"/>
</dbReference>
<keyword evidence="4" id="KW-1185">Reference proteome</keyword>
<feature type="region of interest" description="Disordered" evidence="2">
    <location>
        <begin position="197"/>
        <end position="249"/>
    </location>
</feature>
<dbReference type="SUPFAM" id="SSF56784">
    <property type="entry name" value="HAD-like"/>
    <property type="match status" value="1"/>
</dbReference>
<dbReference type="InterPro" id="IPR036412">
    <property type="entry name" value="HAD-like_sf"/>
</dbReference>
<dbReference type="Proteomes" id="UP001497392">
    <property type="component" value="Unassembled WGS sequence"/>
</dbReference>
<evidence type="ECO:0000313" key="4">
    <source>
        <dbReference type="Proteomes" id="UP001497392"/>
    </source>
</evidence>